<dbReference type="STRING" id="1185767.IIF7_01820"/>
<reference evidence="5 6" key="1">
    <citation type="submission" date="2013-04" db="EMBL/GenBank/DDBJ databases">
        <title>Zunongwangia sp. 22II14-10F7 Genome Sequencing.</title>
        <authorList>
            <person name="Lai Q."/>
            <person name="Shao Z."/>
        </authorList>
    </citation>
    <scope>NUCLEOTIDE SEQUENCE [LARGE SCALE GENOMIC DNA]</scope>
    <source>
        <strain evidence="5 6">22II14-10F7</strain>
    </source>
</reference>
<keyword evidence="3" id="KW-0949">S-adenosyl-L-methionine</keyword>
<dbReference type="SUPFAM" id="SSF53335">
    <property type="entry name" value="S-adenosyl-L-methionine-dependent methyltransferases"/>
    <property type="match status" value="1"/>
</dbReference>
<protein>
    <submittedName>
        <fullName evidence="5">Methyltransferase</fullName>
    </submittedName>
</protein>
<evidence type="ECO:0000313" key="6">
    <source>
        <dbReference type="Proteomes" id="UP000192746"/>
    </source>
</evidence>
<evidence type="ECO:0000259" key="4">
    <source>
        <dbReference type="Pfam" id="PF13649"/>
    </source>
</evidence>
<dbReference type="Gene3D" id="3.40.50.150">
    <property type="entry name" value="Vaccinia Virus protein VP39"/>
    <property type="match status" value="1"/>
</dbReference>
<sequence length="235" mass="26603">MKEKDIFGMAMKAYYFEKDETPITVHSPDFDDDEIAIKYLFRDFSEMPITEKQALKLACGSVLDVGCGTGSHALYLQLKDIKVKAIDTSEGAIAIAKERGVTNAEVKDFYAENGQFDTLLFLMNGTGIIGNLINTDNFLSICKEMLTPGGQILIDSSDLSFLEDEEEPNDDLDRKYIGEIDFCISYKGEKSDYFPWLYLDFDLLKLAAEKHNFNCELIVEGEHYDYLAKLTLKND</sequence>
<dbReference type="EMBL" id="ARYN01000001">
    <property type="protein sequence ID" value="ORL47459.1"/>
    <property type="molecule type" value="Genomic_DNA"/>
</dbReference>
<accession>A0A1Y1T8S7</accession>
<evidence type="ECO:0000256" key="3">
    <source>
        <dbReference type="ARBA" id="ARBA00022691"/>
    </source>
</evidence>
<dbReference type="CDD" id="cd02440">
    <property type="entry name" value="AdoMet_MTases"/>
    <property type="match status" value="1"/>
</dbReference>
<keyword evidence="2 5" id="KW-0808">Transferase</keyword>
<feature type="domain" description="Methyltransferase" evidence="4">
    <location>
        <begin position="62"/>
        <end position="150"/>
    </location>
</feature>
<proteinExistence type="predicted"/>
<comment type="caution">
    <text evidence="5">The sequence shown here is derived from an EMBL/GenBank/DDBJ whole genome shotgun (WGS) entry which is preliminary data.</text>
</comment>
<dbReference type="Pfam" id="PF13649">
    <property type="entry name" value="Methyltransf_25"/>
    <property type="match status" value="1"/>
</dbReference>
<evidence type="ECO:0000313" key="5">
    <source>
        <dbReference type="EMBL" id="ORL47459.1"/>
    </source>
</evidence>
<dbReference type="AlphaFoldDB" id="A0A1Y1T8S7"/>
<dbReference type="GO" id="GO:0032259">
    <property type="term" value="P:methylation"/>
    <property type="evidence" value="ECO:0007669"/>
    <property type="project" value="UniProtKB-KW"/>
</dbReference>
<dbReference type="PANTHER" id="PTHR43464:SF19">
    <property type="entry name" value="UBIQUINONE BIOSYNTHESIS O-METHYLTRANSFERASE, MITOCHONDRIAL"/>
    <property type="match status" value="1"/>
</dbReference>
<evidence type="ECO:0000256" key="2">
    <source>
        <dbReference type="ARBA" id="ARBA00022679"/>
    </source>
</evidence>
<dbReference type="InterPro" id="IPR029063">
    <property type="entry name" value="SAM-dependent_MTases_sf"/>
</dbReference>
<name>A0A1Y1T8S7_9FLAO</name>
<keyword evidence="1 5" id="KW-0489">Methyltransferase</keyword>
<keyword evidence="6" id="KW-1185">Reference proteome</keyword>
<dbReference type="Proteomes" id="UP000192746">
    <property type="component" value="Unassembled WGS sequence"/>
</dbReference>
<evidence type="ECO:0000256" key="1">
    <source>
        <dbReference type="ARBA" id="ARBA00022603"/>
    </source>
</evidence>
<dbReference type="RefSeq" id="WP_084839945.1">
    <property type="nucleotide sequence ID" value="NZ_ARYN01000001.1"/>
</dbReference>
<gene>
    <name evidence="5" type="ORF">IIF7_01820</name>
</gene>
<dbReference type="GO" id="GO:0008168">
    <property type="term" value="F:methyltransferase activity"/>
    <property type="evidence" value="ECO:0007669"/>
    <property type="project" value="UniProtKB-KW"/>
</dbReference>
<organism evidence="5 6">
    <name type="scientific">Zunongwangia atlantica 22II14-10F7</name>
    <dbReference type="NCBI Taxonomy" id="1185767"/>
    <lineage>
        <taxon>Bacteria</taxon>
        <taxon>Pseudomonadati</taxon>
        <taxon>Bacteroidota</taxon>
        <taxon>Flavobacteriia</taxon>
        <taxon>Flavobacteriales</taxon>
        <taxon>Flavobacteriaceae</taxon>
        <taxon>Zunongwangia</taxon>
    </lineage>
</organism>
<dbReference type="PANTHER" id="PTHR43464">
    <property type="entry name" value="METHYLTRANSFERASE"/>
    <property type="match status" value="1"/>
</dbReference>
<dbReference type="OrthoDB" id="1143568at2"/>
<dbReference type="InterPro" id="IPR041698">
    <property type="entry name" value="Methyltransf_25"/>
</dbReference>